<keyword evidence="3" id="KW-0813">Transport</keyword>
<evidence type="ECO:0000256" key="3">
    <source>
        <dbReference type="ARBA" id="ARBA00022448"/>
    </source>
</evidence>
<dbReference type="NCBIfam" id="TIGR00813">
    <property type="entry name" value="sss"/>
    <property type="match status" value="1"/>
</dbReference>
<dbReference type="InterPro" id="IPR038377">
    <property type="entry name" value="Na/Glc_symporter_sf"/>
</dbReference>
<evidence type="ECO:0000256" key="2">
    <source>
        <dbReference type="ARBA" id="ARBA00006434"/>
    </source>
</evidence>
<evidence type="ECO:0000256" key="8">
    <source>
        <dbReference type="ARBA" id="ARBA00023065"/>
    </source>
</evidence>
<keyword evidence="10" id="KW-0739">Sodium transport</keyword>
<dbReference type="PROSITE" id="PS50283">
    <property type="entry name" value="NA_SOLUT_SYMP_3"/>
    <property type="match status" value="1"/>
</dbReference>
<evidence type="ECO:0000256" key="11">
    <source>
        <dbReference type="RuleBase" id="RU362091"/>
    </source>
</evidence>
<accession>R7V4P0</accession>
<keyword evidence="8" id="KW-0406">Ion transport</keyword>
<dbReference type="AlphaFoldDB" id="R7V4P0"/>
<gene>
    <name evidence="13" type="ORF">CAPTEDRAFT_189333</name>
</gene>
<dbReference type="GO" id="GO:0015293">
    <property type="term" value="F:symporter activity"/>
    <property type="evidence" value="ECO:0007669"/>
    <property type="project" value="TreeGrafter"/>
</dbReference>
<feature type="transmembrane region" description="Helical" evidence="12">
    <location>
        <begin position="272"/>
        <end position="296"/>
    </location>
</feature>
<dbReference type="PANTHER" id="PTHR42985:SF40">
    <property type="entry name" value="LD47995P-RELATED"/>
    <property type="match status" value="1"/>
</dbReference>
<dbReference type="Pfam" id="PF00474">
    <property type="entry name" value="SSF"/>
    <property type="match status" value="1"/>
</dbReference>
<evidence type="ECO:0000313" key="15">
    <source>
        <dbReference type="Proteomes" id="UP000014760"/>
    </source>
</evidence>
<evidence type="ECO:0008006" key="16">
    <source>
        <dbReference type="Google" id="ProtNLM"/>
    </source>
</evidence>
<evidence type="ECO:0000256" key="9">
    <source>
        <dbReference type="ARBA" id="ARBA00023136"/>
    </source>
</evidence>
<reference evidence="13 15" key="2">
    <citation type="journal article" date="2013" name="Nature">
        <title>Insights into bilaterian evolution from three spiralian genomes.</title>
        <authorList>
            <person name="Simakov O."/>
            <person name="Marletaz F."/>
            <person name="Cho S.J."/>
            <person name="Edsinger-Gonzales E."/>
            <person name="Havlak P."/>
            <person name="Hellsten U."/>
            <person name="Kuo D.H."/>
            <person name="Larsson T."/>
            <person name="Lv J."/>
            <person name="Arendt D."/>
            <person name="Savage R."/>
            <person name="Osoegawa K."/>
            <person name="de Jong P."/>
            <person name="Grimwood J."/>
            <person name="Chapman J.A."/>
            <person name="Shapiro H."/>
            <person name="Aerts A."/>
            <person name="Otillar R.P."/>
            <person name="Terry A.Y."/>
            <person name="Boore J.L."/>
            <person name="Grigoriev I.V."/>
            <person name="Lindberg D.R."/>
            <person name="Seaver E.C."/>
            <person name="Weisblat D.A."/>
            <person name="Putnam N.H."/>
            <person name="Rokhsar D.S."/>
        </authorList>
    </citation>
    <scope>NUCLEOTIDE SEQUENCE</scope>
    <source>
        <strain evidence="13 15">I ESC-2004</strain>
    </source>
</reference>
<feature type="transmembrane region" description="Helical" evidence="12">
    <location>
        <begin position="12"/>
        <end position="32"/>
    </location>
</feature>
<evidence type="ECO:0000256" key="10">
    <source>
        <dbReference type="ARBA" id="ARBA00023201"/>
    </source>
</evidence>
<feature type="transmembrane region" description="Helical" evidence="12">
    <location>
        <begin position="128"/>
        <end position="150"/>
    </location>
</feature>
<feature type="transmembrane region" description="Helical" evidence="12">
    <location>
        <begin position="84"/>
        <end position="107"/>
    </location>
</feature>
<dbReference type="InterPro" id="IPR051163">
    <property type="entry name" value="Sodium:Solute_Symporter_SSF"/>
</dbReference>
<evidence type="ECO:0000256" key="12">
    <source>
        <dbReference type="SAM" id="Phobius"/>
    </source>
</evidence>
<reference evidence="14" key="3">
    <citation type="submission" date="2015-06" db="UniProtKB">
        <authorList>
            <consortium name="EnsemblMetazoa"/>
        </authorList>
    </citation>
    <scope>IDENTIFICATION</scope>
</reference>
<feature type="transmembrane region" description="Helical" evidence="12">
    <location>
        <begin position="325"/>
        <end position="343"/>
    </location>
</feature>
<keyword evidence="9 12" id="KW-0472">Membrane</keyword>
<comment type="subcellular location">
    <subcellularLocation>
        <location evidence="1">Cell membrane</location>
        <topology evidence="1">Multi-pass membrane protein</topology>
    </subcellularLocation>
</comment>
<keyword evidence="6 12" id="KW-1133">Transmembrane helix</keyword>
<evidence type="ECO:0000256" key="4">
    <source>
        <dbReference type="ARBA" id="ARBA00022475"/>
    </source>
</evidence>
<dbReference type="Gene3D" id="1.20.1730.10">
    <property type="entry name" value="Sodium/glucose cotransporter"/>
    <property type="match status" value="1"/>
</dbReference>
<dbReference type="PANTHER" id="PTHR42985">
    <property type="entry name" value="SODIUM-COUPLED MONOCARBOXYLATE TRANSPORTER"/>
    <property type="match status" value="1"/>
</dbReference>
<dbReference type="OrthoDB" id="6132759at2759"/>
<evidence type="ECO:0000256" key="6">
    <source>
        <dbReference type="ARBA" id="ARBA00022989"/>
    </source>
</evidence>
<name>R7V4P0_CAPTE</name>
<dbReference type="OMA" id="SPQCVTV"/>
<evidence type="ECO:0000256" key="7">
    <source>
        <dbReference type="ARBA" id="ARBA00023053"/>
    </source>
</evidence>
<feature type="transmembrane region" description="Helical" evidence="12">
    <location>
        <begin position="162"/>
        <end position="181"/>
    </location>
</feature>
<organism evidence="13">
    <name type="scientific">Capitella teleta</name>
    <name type="common">Polychaete worm</name>
    <dbReference type="NCBI Taxonomy" id="283909"/>
    <lineage>
        <taxon>Eukaryota</taxon>
        <taxon>Metazoa</taxon>
        <taxon>Spiralia</taxon>
        <taxon>Lophotrochozoa</taxon>
        <taxon>Annelida</taxon>
        <taxon>Polychaeta</taxon>
        <taxon>Sedentaria</taxon>
        <taxon>Scolecida</taxon>
        <taxon>Capitellidae</taxon>
        <taxon>Capitella</taxon>
    </lineage>
</organism>
<keyword evidence="15" id="KW-1185">Reference proteome</keyword>
<reference evidence="15" key="1">
    <citation type="submission" date="2012-12" db="EMBL/GenBank/DDBJ databases">
        <authorList>
            <person name="Hellsten U."/>
            <person name="Grimwood J."/>
            <person name="Chapman J.A."/>
            <person name="Shapiro H."/>
            <person name="Aerts A."/>
            <person name="Otillar R.P."/>
            <person name="Terry A.Y."/>
            <person name="Boore J.L."/>
            <person name="Simakov O."/>
            <person name="Marletaz F."/>
            <person name="Cho S.-J."/>
            <person name="Edsinger-Gonzales E."/>
            <person name="Havlak P."/>
            <person name="Kuo D.-H."/>
            <person name="Larsson T."/>
            <person name="Lv J."/>
            <person name="Arendt D."/>
            <person name="Savage R."/>
            <person name="Osoegawa K."/>
            <person name="de Jong P."/>
            <person name="Lindberg D.R."/>
            <person name="Seaver E.C."/>
            <person name="Weisblat D.A."/>
            <person name="Putnam N.H."/>
            <person name="Grigoriev I.V."/>
            <person name="Rokhsar D.S."/>
        </authorList>
    </citation>
    <scope>NUCLEOTIDE SEQUENCE</scope>
    <source>
        <strain evidence="15">I ESC-2004</strain>
    </source>
</reference>
<evidence type="ECO:0000313" key="14">
    <source>
        <dbReference type="EnsemblMetazoa" id="CapteP189333"/>
    </source>
</evidence>
<dbReference type="EnsemblMetazoa" id="CapteT189333">
    <property type="protein sequence ID" value="CapteP189333"/>
    <property type="gene ID" value="CapteG189333"/>
</dbReference>
<dbReference type="EMBL" id="KB295124">
    <property type="protein sequence ID" value="ELU13534.1"/>
    <property type="molecule type" value="Genomic_DNA"/>
</dbReference>
<keyword evidence="7" id="KW-0915">Sodium</keyword>
<dbReference type="GO" id="GO:0006814">
    <property type="term" value="P:sodium ion transport"/>
    <property type="evidence" value="ECO:0007669"/>
    <property type="project" value="UniProtKB-KW"/>
</dbReference>
<evidence type="ECO:0000256" key="5">
    <source>
        <dbReference type="ARBA" id="ARBA00022692"/>
    </source>
</evidence>
<dbReference type="Proteomes" id="UP000014760">
    <property type="component" value="Unassembled WGS sequence"/>
</dbReference>
<comment type="similarity">
    <text evidence="2 11">Belongs to the sodium:solute symporter (SSF) (TC 2.A.21) family.</text>
</comment>
<keyword evidence="4" id="KW-1003">Cell membrane</keyword>
<evidence type="ECO:0000256" key="1">
    <source>
        <dbReference type="ARBA" id="ARBA00004651"/>
    </source>
</evidence>
<protein>
    <recommendedName>
        <fullName evidence="16">Sodium-dependent multivitamin transporter</fullName>
    </recommendedName>
</protein>
<proteinExistence type="inferred from homology"/>
<evidence type="ECO:0000313" key="13">
    <source>
        <dbReference type="EMBL" id="ELU13534.1"/>
    </source>
</evidence>
<feature type="transmembrane region" description="Helical" evidence="12">
    <location>
        <begin position="53"/>
        <end position="72"/>
    </location>
</feature>
<dbReference type="InterPro" id="IPR001734">
    <property type="entry name" value="Na/solute_symporter"/>
</dbReference>
<sequence length="376" mass="42033">MDSTVNRTFHVADYVVFLVILAISMGIGIFYARKGKNKETTATFLMADRSMSILPVSLSLLASFLSTIAILGLTAEMYIYGTQMLYGCVGFILLIPLAAHIYLPVFYRLRLTSVFEYLELRFNRTCRMIAAICFIVQMLLYISIVLYAPSLAFEAVTGLNKWITVFVVGIVCTLYTSIGGIKAVMWTDAFQVLVLDPLIWEDLATSGPSWKSATELITALFCFLSFDTDPRIRHTFWTMTLGNCFQWLAVYGVNQAMVQRTMTSKTLRRAQFALYANIPGWICIITLCGLCGWVVFAEYKDCDPLKQGRVQSPDQLLPLYVMDNLYYPGLPGLFISCVFSGGLSTMSSGLNSLAAVTMEDFIKPPCPFSCWPSLQV</sequence>
<dbReference type="EMBL" id="AMQN01018949">
    <property type="status" value="NOT_ANNOTATED_CDS"/>
    <property type="molecule type" value="Genomic_DNA"/>
</dbReference>
<keyword evidence="5 12" id="KW-0812">Transmembrane</keyword>
<dbReference type="GO" id="GO:0005886">
    <property type="term" value="C:plasma membrane"/>
    <property type="evidence" value="ECO:0007669"/>
    <property type="project" value="UniProtKB-SubCell"/>
</dbReference>
<dbReference type="HOGENOM" id="CLU_018808_11_3_1"/>